<dbReference type="CDD" id="cd11029">
    <property type="entry name" value="CYP107-like"/>
    <property type="match status" value="1"/>
</dbReference>
<keyword evidence="2" id="KW-0560">Oxidoreductase</keyword>
<dbReference type="InterPro" id="IPR001128">
    <property type="entry name" value="Cyt_P450"/>
</dbReference>
<comment type="caution">
    <text evidence="3">The sequence shown here is derived from an EMBL/GenBank/DDBJ whole genome shotgun (WGS) entry which is preliminary data.</text>
</comment>
<evidence type="ECO:0000313" key="4">
    <source>
        <dbReference type="Proteomes" id="UP000621266"/>
    </source>
</evidence>
<gene>
    <name evidence="3" type="ORF">GCU69_19425</name>
</gene>
<sequence>MTAGEDTGTFDLYSPGFAADPYQVYGAMRRRAPAYLARYPGGLDLWLVTRYDDVRTVLSDPRFSMSSDHSDSPLFADDAEEHGTQGLERNLTNLDPPDHTRLRRLVTREFSAARVEALRTDVVAHVDALIDGFATEGGADLIAQFAAPLPTGVAGQLLGVPPADWERFRVYSRRLVMPDYDMTPDDFTRNKQDIRAFVGELVERKRAQSGDGALDLAGSLTRACDVEGAITEDELVGILFTLLVGSHETTTNFIGNAVLALLRHPDQLALLHASPELYPAAVEELLRYDGPFEASSLRFALEDVEIGGATIPRGATVVAVLASANRDPDRFFDPDRLEIRRPANDHVAFGHGIHFCPGRMLSLLEAQVALERLITRLPGLRLAGDAPLRWHEGLFFRGLRELPVAFDATAGSGHPAAAGV</sequence>
<dbReference type="SUPFAM" id="SSF48264">
    <property type="entry name" value="Cytochrome P450"/>
    <property type="match status" value="1"/>
</dbReference>
<dbReference type="PROSITE" id="PS00086">
    <property type="entry name" value="CYTOCHROME_P450"/>
    <property type="match status" value="1"/>
</dbReference>
<keyword evidence="2" id="KW-0349">Heme</keyword>
<keyword evidence="2" id="KW-0408">Iron</keyword>
<keyword evidence="2" id="KW-0503">Monooxygenase</keyword>
<dbReference type="InterPro" id="IPR017972">
    <property type="entry name" value="Cyt_P450_CS"/>
</dbReference>
<proteinExistence type="inferred from homology"/>
<dbReference type="InterPro" id="IPR002397">
    <property type="entry name" value="Cyt_P450_B"/>
</dbReference>
<dbReference type="Pfam" id="PF00067">
    <property type="entry name" value="p450"/>
    <property type="match status" value="1"/>
</dbReference>
<accession>A0ABQ7FF23</accession>
<evidence type="ECO:0000256" key="2">
    <source>
        <dbReference type="RuleBase" id="RU000461"/>
    </source>
</evidence>
<evidence type="ECO:0000256" key="1">
    <source>
        <dbReference type="ARBA" id="ARBA00010617"/>
    </source>
</evidence>
<dbReference type="PANTHER" id="PTHR46696">
    <property type="entry name" value="P450, PUTATIVE (EUROFUNG)-RELATED"/>
    <property type="match status" value="1"/>
</dbReference>
<dbReference type="RefSeq" id="WP_170315885.1">
    <property type="nucleotide sequence ID" value="NZ_WHPN01000314.1"/>
</dbReference>
<reference evidence="3 4" key="1">
    <citation type="submission" date="2019-10" db="EMBL/GenBank/DDBJ databases">
        <title>Streptomyces tenebrisbrunneis sp.nov., an endogenous actinomycete isolated from of Lycium ruthenicum.</title>
        <authorList>
            <person name="Ma L."/>
        </authorList>
    </citation>
    <scope>NUCLEOTIDE SEQUENCE [LARGE SCALE GENOMIC DNA]</scope>
    <source>
        <strain evidence="3 4">TRM 66187</strain>
    </source>
</reference>
<dbReference type="PANTHER" id="PTHR46696:SF1">
    <property type="entry name" value="CYTOCHROME P450 YJIB-RELATED"/>
    <property type="match status" value="1"/>
</dbReference>
<keyword evidence="2" id="KW-0479">Metal-binding</keyword>
<organism evidence="3 4">
    <name type="scientific">Streptomyces lycii</name>
    <dbReference type="NCBI Taxonomy" id="2654337"/>
    <lineage>
        <taxon>Bacteria</taxon>
        <taxon>Bacillati</taxon>
        <taxon>Actinomycetota</taxon>
        <taxon>Actinomycetes</taxon>
        <taxon>Kitasatosporales</taxon>
        <taxon>Streptomycetaceae</taxon>
        <taxon>Streptomyces</taxon>
    </lineage>
</organism>
<protein>
    <submittedName>
        <fullName evidence="3">Cytochrome P450</fullName>
    </submittedName>
</protein>
<dbReference type="Gene3D" id="1.10.630.10">
    <property type="entry name" value="Cytochrome P450"/>
    <property type="match status" value="1"/>
</dbReference>
<name>A0ABQ7FF23_9ACTN</name>
<dbReference type="PRINTS" id="PR00359">
    <property type="entry name" value="BP450"/>
</dbReference>
<comment type="similarity">
    <text evidence="1 2">Belongs to the cytochrome P450 family.</text>
</comment>
<keyword evidence="4" id="KW-1185">Reference proteome</keyword>
<dbReference type="InterPro" id="IPR036396">
    <property type="entry name" value="Cyt_P450_sf"/>
</dbReference>
<dbReference type="EMBL" id="WHPN01000314">
    <property type="protein sequence ID" value="KAF4407472.1"/>
    <property type="molecule type" value="Genomic_DNA"/>
</dbReference>
<evidence type="ECO:0000313" key="3">
    <source>
        <dbReference type="EMBL" id="KAF4407472.1"/>
    </source>
</evidence>
<dbReference type="Proteomes" id="UP000621266">
    <property type="component" value="Unassembled WGS sequence"/>
</dbReference>